<organism evidence="13 14">
    <name type="scientific">Chitinophaga jiangningensis</name>
    <dbReference type="NCBI Taxonomy" id="1419482"/>
    <lineage>
        <taxon>Bacteria</taxon>
        <taxon>Pseudomonadati</taxon>
        <taxon>Bacteroidota</taxon>
        <taxon>Chitinophagia</taxon>
        <taxon>Chitinophagales</taxon>
        <taxon>Chitinophagaceae</taxon>
        <taxon>Chitinophaga</taxon>
    </lineage>
</organism>
<dbReference type="InterPro" id="IPR039426">
    <property type="entry name" value="TonB-dep_rcpt-like"/>
</dbReference>
<evidence type="ECO:0000256" key="9">
    <source>
        <dbReference type="RuleBase" id="RU003357"/>
    </source>
</evidence>
<reference evidence="13 14" key="1">
    <citation type="submission" date="2016-11" db="EMBL/GenBank/DDBJ databases">
        <authorList>
            <person name="Jaros S."/>
            <person name="Januszkiewicz K."/>
            <person name="Wedrychowicz H."/>
        </authorList>
    </citation>
    <scope>NUCLEOTIDE SEQUENCE [LARGE SCALE GENOMIC DNA]</scope>
    <source>
        <strain evidence="13 14">DSM 27406</strain>
    </source>
</reference>
<dbReference type="Gene3D" id="2.170.130.10">
    <property type="entry name" value="TonB-dependent receptor, plug domain"/>
    <property type="match status" value="1"/>
</dbReference>
<dbReference type="InterPro" id="IPR012910">
    <property type="entry name" value="Plug_dom"/>
</dbReference>
<dbReference type="Pfam" id="PF13715">
    <property type="entry name" value="CarbopepD_reg_2"/>
    <property type="match status" value="1"/>
</dbReference>
<keyword evidence="14" id="KW-1185">Reference proteome</keyword>
<feature type="domain" description="TonB-dependent receptor-like beta-barrel" evidence="11">
    <location>
        <begin position="324"/>
        <end position="764"/>
    </location>
</feature>
<dbReference type="InterPro" id="IPR000531">
    <property type="entry name" value="Beta-barrel_TonB"/>
</dbReference>
<dbReference type="PANTHER" id="PTHR30442">
    <property type="entry name" value="IRON III DICITRATE TRANSPORT PROTEIN FECA"/>
    <property type="match status" value="1"/>
</dbReference>
<evidence type="ECO:0000256" key="4">
    <source>
        <dbReference type="ARBA" id="ARBA00022692"/>
    </source>
</evidence>
<comment type="similarity">
    <text evidence="8 9">Belongs to the TonB-dependent receptor family.</text>
</comment>
<dbReference type="Gene3D" id="2.60.40.1120">
    <property type="entry name" value="Carboxypeptidase-like, regulatory domain"/>
    <property type="match status" value="1"/>
</dbReference>
<dbReference type="RefSeq" id="WP_073085297.1">
    <property type="nucleotide sequence ID" value="NZ_FRBL01000008.1"/>
</dbReference>
<accession>A0A1M7IQ23</accession>
<evidence type="ECO:0000256" key="2">
    <source>
        <dbReference type="ARBA" id="ARBA00022448"/>
    </source>
</evidence>
<evidence type="ECO:0000256" key="6">
    <source>
        <dbReference type="ARBA" id="ARBA00023136"/>
    </source>
</evidence>
<feature type="chain" id="PRO_5012184213" evidence="10">
    <location>
        <begin position="22"/>
        <end position="798"/>
    </location>
</feature>
<dbReference type="Pfam" id="PF00593">
    <property type="entry name" value="TonB_dep_Rec_b-barrel"/>
    <property type="match status" value="1"/>
</dbReference>
<dbReference type="SUPFAM" id="SSF56935">
    <property type="entry name" value="Porins"/>
    <property type="match status" value="1"/>
</dbReference>
<comment type="subcellular location">
    <subcellularLocation>
        <location evidence="1 8">Cell outer membrane</location>
        <topology evidence="1 8">Multi-pass membrane protein</topology>
    </subcellularLocation>
</comment>
<keyword evidence="7 8" id="KW-0998">Cell outer membrane</keyword>
<evidence type="ECO:0000256" key="7">
    <source>
        <dbReference type="ARBA" id="ARBA00023237"/>
    </source>
</evidence>
<evidence type="ECO:0000256" key="10">
    <source>
        <dbReference type="SAM" id="SignalP"/>
    </source>
</evidence>
<dbReference type="Pfam" id="PF07715">
    <property type="entry name" value="Plug"/>
    <property type="match status" value="1"/>
</dbReference>
<evidence type="ECO:0000259" key="11">
    <source>
        <dbReference type="Pfam" id="PF00593"/>
    </source>
</evidence>
<evidence type="ECO:0000256" key="3">
    <source>
        <dbReference type="ARBA" id="ARBA00022452"/>
    </source>
</evidence>
<dbReference type="InterPro" id="IPR037066">
    <property type="entry name" value="Plug_dom_sf"/>
</dbReference>
<sequence>MRTGFIAILLLTILGIPAAFAQYALEGTVRSGNEPLEGAIVRIMPGNITQASNENGFFRFAKIEKGTYTLLISFAGYKTYEQSLTVPYSTAKLDINLEKNTLAEVVITNSKAETVSGKLRDVVGTAIYAGKKTEIIQLKNLNANLAANNTRQIYARIPGLNIWEYDNGGLQLGIGGRGLSPNRSSNFNIRQDGYDISADALGYPESYYTPSSEALDHIEIIRGAASLQYGPQFGGLINFVMKEGPADKPFELVTRQTGGSFGFFNSFNSVGGTVAKGKLNYYTFYQFKRSDSWRPNSHFDQHNAYIHLAYQLTPRFRITGEYTFMNYLAQQPGGLTDEQFNEDPSISVRERNWFKVNWNLVNLSLDYKFSSRSQLNWRNFTLQGGREAIGILSYINRPDIGGPRDFMKDRYNNFGSELRFIHRYPLLGSTSSTFLVGGRYYKGLTNRSQGDGNDGSKADFEFNTPEPDKSSYRFPGVNVAAFVENIFQLNSHWSVTPGIRFEHINTRADGYYYKQNIFIDNEKIEEQKENPRSFTLLGIGTSWKFDNGTELYGNISQNYRSINFNDIRVVNNNARVDPNLHDETGYNIDLGYRGSFKGWLYVDVSAFYLKYNDRIGSIFTKDSNFMTYRLRTNVADSRNLGLEMLVEGDVLKAVTQARSKYKLNVYTNLSLIDARYIATKNTAFADKLVENVPPVLFRTGVSFGNPRFNVSWQYSYQGKQYSDATNTEITPTAVDGAIYAFHVMDLSASYNWRGVTLYSGINNLADAKYFTRRADGYPGPGILPADKRNFYFTVQYKL</sequence>
<proteinExistence type="inferred from homology"/>
<evidence type="ECO:0000256" key="5">
    <source>
        <dbReference type="ARBA" id="ARBA00023077"/>
    </source>
</evidence>
<dbReference type="EMBL" id="FRBL01000008">
    <property type="protein sequence ID" value="SHM42791.1"/>
    <property type="molecule type" value="Genomic_DNA"/>
</dbReference>
<evidence type="ECO:0000313" key="13">
    <source>
        <dbReference type="EMBL" id="SHM42791.1"/>
    </source>
</evidence>
<dbReference type="GO" id="GO:0009279">
    <property type="term" value="C:cell outer membrane"/>
    <property type="evidence" value="ECO:0007669"/>
    <property type="project" value="UniProtKB-SubCell"/>
</dbReference>
<dbReference type="Gene3D" id="2.40.170.20">
    <property type="entry name" value="TonB-dependent receptor, beta-barrel domain"/>
    <property type="match status" value="1"/>
</dbReference>
<dbReference type="SUPFAM" id="SSF49464">
    <property type="entry name" value="Carboxypeptidase regulatory domain-like"/>
    <property type="match status" value="1"/>
</dbReference>
<evidence type="ECO:0000256" key="8">
    <source>
        <dbReference type="PROSITE-ProRule" id="PRU01360"/>
    </source>
</evidence>
<keyword evidence="4 8" id="KW-0812">Transmembrane</keyword>
<gene>
    <name evidence="13" type="ORF">SAMN05444266_10850</name>
</gene>
<feature type="domain" description="TonB-dependent receptor plug" evidence="12">
    <location>
        <begin position="135"/>
        <end position="232"/>
    </location>
</feature>
<feature type="signal peptide" evidence="10">
    <location>
        <begin position="1"/>
        <end position="21"/>
    </location>
</feature>
<evidence type="ECO:0000259" key="12">
    <source>
        <dbReference type="Pfam" id="PF07715"/>
    </source>
</evidence>
<keyword evidence="6 8" id="KW-0472">Membrane</keyword>
<dbReference type="STRING" id="1419482.SAMN05444266_10850"/>
<keyword evidence="5 9" id="KW-0798">TonB box</keyword>
<dbReference type="GO" id="GO:0033214">
    <property type="term" value="P:siderophore-iron import into cell"/>
    <property type="evidence" value="ECO:0007669"/>
    <property type="project" value="TreeGrafter"/>
</dbReference>
<protein>
    <submittedName>
        <fullName evidence="13">Fe(3+) dicitrate transport protein</fullName>
    </submittedName>
</protein>
<keyword evidence="3 8" id="KW-1134">Transmembrane beta strand</keyword>
<dbReference type="Proteomes" id="UP000184420">
    <property type="component" value="Unassembled WGS sequence"/>
</dbReference>
<keyword evidence="10" id="KW-0732">Signal</keyword>
<name>A0A1M7IQ23_9BACT</name>
<dbReference type="PROSITE" id="PS52016">
    <property type="entry name" value="TONB_DEPENDENT_REC_3"/>
    <property type="match status" value="1"/>
</dbReference>
<evidence type="ECO:0000313" key="14">
    <source>
        <dbReference type="Proteomes" id="UP000184420"/>
    </source>
</evidence>
<dbReference type="PANTHER" id="PTHR30442:SF0">
    <property type="entry name" value="FE(3+) DICITRATE TRANSPORT PROTEIN FECA"/>
    <property type="match status" value="1"/>
</dbReference>
<dbReference type="InterPro" id="IPR036942">
    <property type="entry name" value="Beta-barrel_TonB_sf"/>
</dbReference>
<keyword evidence="2 8" id="KW-0813">Transport</keyword>
<dbReference type="InterPro" id="IPR008969">
    <property type="entry name" value="CarboxyPept-like_regulatory"/>
</dbReference>
<evidence type="ECO:0000256" key="1">
    <source>
        <dbReference type="ARBA" id="ARBA00004571"/>
    </source>
</evidence>
<dbReference type="AlphaFoldDB" id="A0A1M7IQ23"/>